<name>A0A100Y8F9_9ACTN</name>
<feature type="compositionally biased region" description="Basic residues" evidence="1">
    <location>
        <begin position="465"/>
        <end position="475"/>
    </location>
</feature>
<gene>
    <name evidence="2" type="ORF">ATE80_06690</name>
</gene>
<organism evidence="2 3">
    <name type="scientific">Streptomyces kanasensis</name>
    <dbReference type="NCBI Taxonomy" id="936756"/>
    <lineage>
        <taxon>Bacteria</taxon>
        <taxon>Bacillati</taxon>
        <taxon>Actinomycetota</taxon>
        <taxon>Actinomycetes</taxon>
        <taxon>Kitasatosporales</taxon>
        <taxon>Streptomycetaceae</taxon>
        <taxon>Streptomyces</taxon>
    </lineage>
</organism>
<feature type="region of interest" description="Disordered" evidence="1">
    <location>
        <begin position="48"/>
        <end position="100"/>
    </location>
</feature>
<protein>
    <submittedName>
        <fullName evidence="2">Uncharacterized protein</fullName>
    </submittedName>
</protein>
<dbReference type="EMBL" id="LNSV01000010">
    <property type="protein sequence ID" value="KUH39613.1"/>
    <property type="molecule type" value="Genomic_DNA"/>
</dbReference>
<dbReference type="NCBIfam" id="NF041121">
    <property type="entry name" value="SAV_2336_NTERM"/>
    <property type="match status" value="1"/>
</dbReference>
<accession>A0A100Y8F9</accession>
<reference evidence="2 3" key="1">
    <citation type="submission" date="2015-11" db="EMBL/GenBank/DDBJ databases">
        <title>Genome-wide analysis reveals the secondary metabolome in Streptomyces kanasensis ZX01.</title>
        <authorList>
            <person name="Zhang G."/>
            <person name="Han L."/>
            <person name="Feng J."/>
            <person name="Zhang X."/>
        </authorList>
    </citation>
    <scope>NUCLEOTIDE SEQUENCE [LARGE SCALE GENOMIC DNA]</scope>
    <source>
        <strain evidence="2 3">ZX01</strain>
    </source>
</reference>
<dbReference type="RefSeq" id="WP_058941203.1">
    <property type="nucleotide sequence ID" value="NZ_LNSV01000010.1"/>
</dbReference>
<feature type="region of interest" description="Disordered" evidence="1">
    <location>
        <begin position="16"/>
        <end position="35"/>
    </location>
</feature>
<sequence>MSDALARVLAAVRAAVPELDPAGGESRPGTGLDGTALAEALWLGARMAQRPAAPRAPDRPPPDVPEDAEPVARGVTPPQDPPRRHPTPPPDPIVPRVPAPPAVGARRLHERLPGAGAPLRGHAVAAPRATGLPRALEVTRALRPWKRPWPEGRRGALDIDATVDGYARSGELLPVFSAAPERWFDLALVVDRSPHMRVWEETLDDFTAVLDRLGAFRTLQVRDLLFDADDRPTVPGQLRRADGRRLVVVVSDCMAPAWRAPAVWRLLREWAATTPMALLNPLPTKLWRRGGLNLPTVRFTPAAPGAHRSRLPHEPPPLLAFAAPDGPPPGGPQATDRTPTGSTPPGHGHTSPGPAPTGTEPADSALCGSATDGSPTGGARDGGARDGLAPDVPDAPPSGGPEPARTGPWEAAPGGGGRDTGAWLPIPVLSLSPHSLDRWSRAAMRGAPEGCTAVLVPPGGARRADRGHRRRRCPRGRPPSGSCGRRLRGPYGWPCCARRSTG</sequence>
<evidence type="ECO:0000256" key="1">
    <source>
        <dbReference type="SAM" id="MobiDB-lite"/>
    </source>
</evidence>
<evidence type="ECO:0000313" key="2">
    <source>
        <dbReference type="EMBL" id="KUH39613.1"/>
    </source>
</evidence>
<feature type="region of interest" description="Disordered" evidence="1">
    <location>
        <begin position="298"/>
        <end position="424"/>
    </location>
</feature>
<proteinExistence type="predicted"/>
<keyword evidence="3" id="KW-1185">Reference proteome</keyword>
<feature type="compositionally biased region" description="Low complexity" evidence="1">
    <location>
        <begin position="338"/>
        <end position="359"/>
    </location>
</feature>
<dbReference type="STRING" id="936756.ATE80_06690"/>
<evidence type="ECO:0000313" key="3">
    <source>
        <dbReference type="Proteomes" id="UP000054011"/>
    </source>
</evidence>
<comment type="caution">
    <text evidence="2">The sequence shown here is derived from an EMBL/GenBank/DDBJ whole genome shotgun (WGS) entry which is preliminary data.</text>
</comment>
<dbReference type="InterPro" id="IPR047738">
    <property type="entry name" value="SAV_2336-like_N"/>
</dbReference>
<feature type="compositionally biased region" description="Pro residues" evidence="1">
    <location>
        <begin position="87"/>
        <end position="100"/>
    </location>
</feature>
<dbReference type="Proteomes" id="UP000054011">
    <property type="component" value="Unassembled WGS sequence"/>
</dbReference>
<dbReference type="AlphaFoldDB" id="A0A100Y8F9"/>
<feature type="region of interest" description="Disordered" evidence="1">
    <location>
        <begin position="458"/>
        <end position="492"/>
    </location>
</feature>